<evidence type="ECO:0000313" key="1">
    <source>
        <dbReference type="EMBL" id="OWR45109.1"/>
    </source>
</evidence>
<comment type="caution">
    <text evidence="1">The sequence shown here is derived from an EMBL/GenBank/DDBJ whole genome shotgun (WGS) entry which is preliminary data.</text>
</comment>
<dbReference type="InParanoid" id="A0A212EUF4"/>
<proteinExistence type="predicted"/>
<reference evidence="1 2" key="1">
    <citation type="journal article" date="2011" name="Cell">
        <title>The monarch butterfly genome yields insights into long-distance migration.</title>
        <authorList>
            <person name="Zhan S."/>
            <person name="Merlin C."/>
            <person name="Boore J.L."/>
            <person name="Reppert S.M."/>
        </authorList>
    </citation>
    <scope>NUCLEOTIDE SEQUENCE [LARGE SCALE GENOMIC DNA]</scope>
    <source>
        <strain evidence="1">F-2</strain>
    </source>
</reference>
<dbReference type="EMBL" id="AGBW02012402">
    <property type="protein sequence ID" value="OWR45109.1"/>
    <property type="molecule type" value="Genomic_DNA"/>
</dbReference>
<accession>A0A212EUF4</accession>
<name>A0A212EUF4_DANPL</name>
<protein>
    <submittedName>
        <fullName evidence="1">Calcium channel voltage-dependent alpha2/delta subunit 1</fullName>
    </submittedName>
</protein>
<dbReference type="PANTHER" id="PTHR37162:SF10">
    <property type="entry name" value="DUF4371 DOMAIN-CONTAINING PROTEIN"/>
    <property type="match status" value="1"/>
</dbReference>
<dbReference type="PANTHER" id="PTHR37162">
    <property type="entry name" value="HAT FAMILY DIMERISATION DOMAINCONTAINING PROTEIN-RELATED"/>
    <property type="match status" value="1"/>
</dbReference>
<keyword evidence="2" id="KW-1185">Reference proteome</keyword>
<evidence type="ECO:0000313" key="2">
    <source>
        <dbReference type="Proteomes" id="UP000007151"/>
    </source>
</evidence>
<organism evidence="1 2">
    <name type="scientific">Danaus plexippus plexippus</name>
    <dbReference type="NCBI Taxonomy" id="278856"/>
    <lineage>
        <taxon>Eukaryota</taxon>
        <taxon>Metazoa</taxon>
        <taxon>Ecdysozoa</taxon>
        <taxon>Arthropoda</taxon>
        <taxon>Hexapoda</taxon>
        <taxon>Insecta</taxon>
        <taxon>Pterygota</taxon>
        <taxon>Neoptera</taxon>
        <taxon>Endopterygota</taxon>
        <taxon>Lepidoptera</taxon>
        <taxon>Glossata</taxon>
        <taxon>Ditrysia</taxon>
        <taxon>Papilionoidea</taxon>
        <taxon>Nymphalidae</taxon>
        <taxon>Danainae</taxon>
        <taxon>Danaini</taxon>
        <taxon>Danaina</taxon>
        <taxon>Danaus</taxon>
        <taxon>Danaus</taxon>
    </lineage>
</organism>
<dbReference type="AlphaFoldDB" id="A0A212EUF4"/>
<gene>
    <name evidence="1" type="ORF">KGM_208181</name>
</gene>
<dbReference type="KEGG" id="dpl:KGM_208181"/>
<sequence>MPVWEEVRKVLDLLITQGQHELQLWGKTWKGSNNVYSKLNQSLGRQLIGIGCGAHIVYNAIKPAADCLPVDFECIILKIYSFFYIYSVRVEALKEFCDSSETEYHKMLGYSKTRWLALMPALERVIKMSQPLKNYFLSIDKCPNILKTFFENSTSELWLYFLHAQAATFHEAVLKIEVQNVSALESAMEINRLRDNLALKENTIFLPHIVRNRP</sequence>
<dbReference type="Proteomes" id="UP000007151">
    <property type="component" value="Unassembled WGS sequence"/>
</dbReference>